<evidence type="ECO:0000256" key="2">
    <source>
        <dbReference type="ARBA" id="ARBA00022656"/>
    </source>
</evidence>
<feature type="domain" description="Peptidase S1" evidence="8">
    <location>
        <begin position="166"/>
        <end position="389"/>
    </location>
</feature>
<dbReference type="InterPro" id="IPR001254">
    <property type="entry name" value="Trypsin_dom"/>
</dbReference>
<dbReference type="InterPro" id="IPR000436">
    <property type="entry name" value="Sushi_SCR_CCP_dom"/>
</dbReference>
<feature type="domain" description="Sushi" evidence="9">
    <location>
        <begin position="6"/>
        <end position="70"/>
    </location>
</feature>
<dbReference type="Pfam" id="PF00089">
    <property type="entry name" value="Trypsin"/>
    <property type="match status" value="1"/>
</dbReference>
<dbReference type="PROSITE" id="PS50923">
    <property type="entry name" value="SUSHI"/>
    <property type="match status" value="1"/>
</dbReference>
<dbReference type="Gene3D" id="2.40.10.10">
    <property type="entry name" value="Trypsin-like serine proteases"/>
    <property type="match status" value="1"/>
</dbReference>
<keyword evidence="6" id="KW-1205">Fibrinolytic toxin</keyword>
<evidence type="ECO:0000256" key="7">
    <source>
        <dbReference type="PROSITE-ProRule" id="PRU00302"/>
    </source>
</evidence>
<dbReference type="GO" id="GO:0006508">
    <property type="term" value="P:proteolysis"/>
    <property type="evidence" value="ECO:0007669"/>
    <property type="project" value="UniProtKB-KW"/>
</dbReference>
<accession>A0A4C1UWJ0</accession>
<dbReference type="AlphaFoldDB" id="A0A4C1UWJ0"/>
<dbReference type="PANTHER" id="PTHR24252">
    <property type="entry name" value="ACROSIN-RELATED"/>
    <property type="match status" value="1"/>
</dbReference>
<dbReference type="SMART" id="SM00032">
    <property type="entry name" value="CCP"/>
    <property type="match status" value="1"/>
</dbReference>
<dbReference type="PANTHER" id="PTHR24252:SF7">
    <property type="entry name" value="HYALIN"/>
    <property type="match status" value="1"/>
</dbReference>
<evidence type="ECO:0000256" key="6">
    <source>
        <dbReference type="ARBA" id="ARBA00084094"/>
    </source>
</evidence>
<sequence>MQNVPDICELPMSPEHGEYYVFNKSHVGPGDNYTFLHLLYQCEYGYGIVGDDKINCSHGVWSDVLPTCISGCRLNYDADVHYLCKKWRSEEFSEEFCNVYIPNGEEVLPVCDTPYYRSDKDLPPMKCVDGNWNYTPACLPECGVNISKKKIPKHLWVDLLAPDGRVSRGRSARSKELPWHVGIYYKMYKPYKQICGGTIISAEVVVTAAHCFWKDVEGLEPSRRFAVAAGKLYRRWTAPSDSKAQLRDVNKIVIPKRFRGGLTNFQDDIAIVYLSKPLSFNEYVWPVCFDFDWKLDQSQLTAGNLGKVSREVQSFTSNIPTRMLCTIVDCRLRIKLKRPGSQNLSSIGSRTVGTAILFSDFDRGPYLSGARKHSFVGHPRPQWSQVRDEGLTLASCVVSSGMRLQRIQVGSDP</sequence>
<evidence type="ECO:0000259" key="8">
    <source>
        <dbReference type="PROSITE" id="PS50240"/>
    </source>
</evidence>
<dbReference type="GO" id="GO:0005576">
    <property type="term" value="C:extracellular region"/>
    <property type="evidence" value="ECO:0007669"/>
    <property type="project" value="UniProtKB-SubCell"/>
</dbReference>
<evidence type="ECO:0000259" key="9">
    <source>
        <dbReference type="PROSITE" id="PS50923"/>
    </source>
</evidence>
<dbReference type="EMBL" id="BGZK01000235">
    <property type="protein sequence ID" value="GBP30600.1"/>
    <property type="molecule type" value="Genomic_DNA"/>
</dbReference>
<dbReference type="OrthoDB" id="2019384at2759"/>
<dbReference type="PROSITE" id="PS50240">
    <property type="entry name" value="TRYPSIN_DOM"/>
    <property type="match status" value="1"/>
</dbReference>
<dbReference type="InterPro" id="IPR018114">
    <property type="entry name" value="TRYPSIN_HIS"/>
</dbReference>
<protein>
    <submittedName>
        <fullName evidence="10">Modular serine protease</fullName>
    </submittedName>
</protein>
<comment type="caution">
    <text evidence="10">The sequence shown here is derived from an EMBL/GenBank/DDBJ whole genome shotgun (WGS) entry which is preliminary data.</text>
</comment>
<evidence type="ECO:0000256" key="5">
    <source>
        <dbReference type="ARBA" id="ARBA00055534"/>
    </source>
</evidence>
<dbReference type="SUPFAM" id="SSF57535">
    <property type="entry name" value="Complement control module/SCR domain"/>
    <property type="match status" value="1"/>
</dbReference>
<dbReference type="GO" id="GO:0090729">
    <property type="term" value="F:toxin activity"/>
    <property type="evidence" value="ECO:0007669"/>
    <property type="project" value="UniProtKB-KW"/>
</dbReference>
<comment type="function">
    <text evidence="5">Fibrinolytic activity; shows preferential cleavage of Arg-Gly bonds in all three fibrinogen chains. Contact with the caterpillars causes severe bleeding, due the anticoagulant effect of the protein.</text>
</comment>
<keyword evidence="11" id="KW-1185">Reference proteome</keyword>
<keyword evidence="10" id="KW-0645">Protease</keyword>
<comment type="caution">
    <text evidence="7">Lacks conserved residue(s) required for the propagation of feature annotation.</text>
</comment>
<name>A0A4C1UWJ0_EUMVA</name>
<organism evidence="10 11">
    <name type="scientific">Eumeta variegata</name>
    <name type="common">Bagworm moth</name>
    <name type="synonym">Eumeta japonica</name>
    <dbReference type="NCBI Taxonomy" id="151549"/>
    <lineage>
        <taxon>Eukaryota</taxon>
        <taxon>Metazoa</taxon>
        <taxon>Ecdysozoa</taxon>
        <taxon>Arthropoda</taxon>
        <taxon>Hexapoda</taxon>
        <taxon>Insecta</taxon>
        <taxon>Pterygota</taxon>
        <taxon>Neoptera</taxon>
        <taxon>Endopterygota</taxon>
        <taxon>Lepidoptera</taxon>
        <taxon>Glossata</taxon>
        <taxon>Ditrysia</taxon>
        <taxon>Tineoidea</taxon>
        <taxon>Psychidae</taxon>
        <taxon>Oiketicinae</taxon>
        <taxon>Eumeta</taxon>
    </lineage>
</organism>
<evidence type="ECO:0000313" key="10">
    <source>
        <dbReference type="EMBL" id="GBP30600.1"/>
    </source>
</evidence>
<dbReference type="Gene3D" id="2.10.70.10">
    <property type="entry name" value="Complement Module, domain 1"/>
    <property type="match status" value="1"/>
</dbReference>
<dbReference type="SUPFAM" id="SSF50494">
    <property type="entry name" value="Trypsin-like serine proteases"/>
    <property type="match status" value="1"/>
</dbReference>
<evidence type="ECO:0000256" key="3">
    <source>
        <dbReference type="ARBA" id="ARBA00023157"/>
    </source>
</evidence>
<gene>
    <name evidence="10" type="primary">modSP</name>
    <name evidence="10" type="ORF">EVAR_76143_1</name>
</gene>
<reference evidence="10 11" key="1">
    <citation type="journal article" date="2019" name="Commun. Biol.">
        <title>The bagworm genome reveals a unique fibroin gene that provides high tensile strength.</title>
        <authorList>
            <person name="Kono N."/>
            <person name="Nakamura H."/>
            <person name="Ohtoshi R."/>
            <person name="Tomita M."/>
            <person name="Numata K."/>
            <person name="Arakawa K."/>
        </authorList>
    </citation>
    <scope>NUCLEOTIDE SEQUENCE [LARGE SCALE GENOMIC DNA]</scope>
</reference>
<keyword evidence="10" id="KW-0378">Hydrolase</keyword>
<comment type="subcellular location">
    <subcellularLocation>
        <location evidence="1">Secreted</location>
        <location evidence="1">Extracellular space</location>
    </subcellularLocation>
</comment>
<dbReference type="PROSITE" id="PS00134">
    <property type="entry name" value="TRYPSIN_HIS"/>
    <property type="match status" value="1"/>
</dbReference>
<dbReference type="Proteomes" id="UP000299102">
    <property type="component" value="Unassembled WGS sequence"/>
</dbReference>
<keyword evidence="7" id="KW-0768">Sushi</keyword>
<dbReference type="SMART" id="SM00020">
    <property type="entry name" value="Tryp_SPc"/>
    <property type="match status" value="1"/>
</dbReference>
<keyword evidence="2" id="KW-0800">Toxin</keyword>
<dbReference type="CDD" id="cd00033">
    <property type="entry name" value="CCP"/>
    <property type="match status" value="1"/>
</dbReference>
<dbReference type="InterPro" id="IPR001314">
    <property type="entry name" value="Peptidase_S1A"/>
</dbReference>
<evidence type="ECO:0000256" key="4">
    <source>
        <dbReference type="ARBA" id="ARBA00023240"/>
    </source>
</evidence>
<dbReference type="STRING" id="151549.A0A4C1UWJ0"/>
<dbReference type="FunFam" id="2.40.10.10:FF:000068">
    <property type="entry name" value="transmembrane protease serine 2"/>
    <property type="match status" value="1"/>
</dbReference>
<dbReference type="InterPro" id="IPR043504">
    <property type="entry name" value="Peptidase_S1_PA_chymotrypsin"/>
</dbReference>
<dbReference type="InterPro" id="IPR009003">
    <property type="entry name" value="Peptidase_S1_PA"/>
</dbReference>
<keyword evidence="4" id="KW-1199">Hemostasis impairing toxin</keyword>
<proteinExistence type="predicted"/>
<dbReference type="GO" id="GO:0004252">
    <property type="term" value="F:serine-type endopeptidase activity"/>
    <property type="evidence" value="ECO:0007669"/>
    <property type="project" value="InterPro"/>
</dbReference>
<keyword evidence="3" id="KW-1015">Disulfide bond</keyword>
<dbReference type="InterPro" id="IPR035976">
    <property type="entry name" value="Sushi/SCR/CCP_sf"/>
</dbReference>
<evidence type="ECO:0000256" key="1">
    <source>
        <dbReference type="ARBA" id="ARBA00004239"/>
    </source>
</evidence>
<dbReference type="Pfam" id="PF00084">
    <property type="entry name" value="Sushi"/>
    <property type="match status" value="1"/>
</dbReference>
<evidence type="ECO:0000313" key="11">
    <source>
        <dbReference type="Proteomes" id="UP000299102"/>
    </source>
</evidence>
<dbReference type="PRINTS" id="PR00722">
    <property type="entry name" value="CHYMOTRYPSIN"/>
</dbReference>